<sequence length="361" mass="39044">MRKTPLIAIAAGGTGGHVMPALAVAEALAQRGYGILWFGTRQGPEARLVPERGYPLIALALHGFRGKSIWLRMRSAIELLAALLRSGYVLGHHRVDAVLCMGGYASVATGTAAWLRRRPLFIHEQNAIAGWANRLLRPLARLTFTTFPRTFQAGPRVVEAGLPVRSEIRALEPPRIRFGNRTPPHRLLVLGGSQGARRLNEVVPRALASWASPLSVIHQTGPGQVEETQQAYRASPVEVTVAAFLDDIAQAYAWADLVVTRAGASTIAELAVAGLPSILVPYPHAVDDHQTHNACYLVECGAARLIPDAALNPETLLQNLHELLQDRQARLHMAESARSVAHPDAVETIVSGIRRAVEGET</sequence>
<keyword evidence="6" id="KW-0573">Peptidoglycan synthesis</keyword>
<evidence type="ECO:0000256" key="7">
    <source>
        <dbReference type="ARBA" id="ARBA00023136"/>
    </source>
</evidence>
<dbReference type="GO" id="GO:0071555">
    <property type="term" value="P:cell wall organization"/>
    <property type="evidence" value="ECO:0007669"/>
    <property type="project" value="UniProtKB-KW"/>
</dbReference>
<dbReference type="PANTHER" id="PTHR21015:SF22">
    <property type="entry name" value="GLYCOSYLTRANSFERASE"/>
    <property type="match status" value="1"/>
</dbReference>
<dbReference type="InterPro" id="IPR007235">
    <property type="entry name" value="Glyco_trans_28_C"/>
</dbReference>
<keyword evidence="7" id="KW-0472">Membrane</keyword>
<dbReference type="InterPro" id="IPR004276">
    <property type="entry name" value="GlycoTrans_28_N"/>
</dbReference>
<dbReference type="GO" id="GO:0008360">
    <property type="term" value="P:regulation of cell shape"/>
    <property type="evidence" value="ECO:0007669"/>
    <property type="project" value="UniProtKB-KW"/>
</dbReference>
<proteinExistence type="inferred from homology"/>
<evidence type="ECO:0000259" key="11">
    <source>
        <dbReference type="Pfam" id="PF04101"/>
    </source>
</evidence>
<keyword evidence="9" id="KW-0961">Cell wall biogenesis/degradation</keyword>
<keyword evidence="5" id="KW-0133">Cell shape</keyword>
<keyword evidence="2" id="KW-0132">Cell division</keyword>
<evidence type="ECO:0000259" key="10">
    <source>
        <dbReference type="Pfam" id="PF03033"/>
    </source>
</evidence>
<evidence type="ECO:0000313" key="12">
    <source>
        <dbReference type="EMBL" id="EQD30538.1"/>
    </source>
</evidence>
<accession>T0YBP5</accession>
<evidence type="ECO:0000256" key="8">
    <source>
        <dbReference type="ARBA" id="ARBA00023306"/>
    </source>
</evidence>
<dbReference type="Pfam" id="PF04101">
    <property type="entry name" value="Glyco_tran_28_C"/>
    <property type="match status" value="1"/>
</dbReference>
<dbReference type="PANTHER" id="PTHR21015">
    <property type="entry name" value="UDP-N-ACETYLGLUCOSAMINE--N-ACETYLMURAMYL-(PENTAPEPTIDE) PYROPHOSPHORYL-UNDECAPRENOL N-ACETYLGLUCOSAMINE TRANSFERASE 1"/>
    <property type="match status" value="1"/>
</dbReference>
<dbReference type="InterPro" id="IPR006009">
    <property type="entry name" value="GlcNAc_MurG"/>
</dbReference>
<dbReference type="AlphaFoldDB" id="T0YBP5"/>
<dbReference type="GO" id="GO:0009252">
    <property type="term" value="P:peptidoglycan biosynthetic process"/>
    <property type="evidence" value="ECO:0007669"/>
    <property type="project" value="UniProtKB-KW"/>
</dbReference>
<dbReference type="Pfam" id="PF03033">
    <property type="entry name" value="Glyco_transf_28"/>
    <property type="match status" value="1"/>
</dbReference>
<dbReference type="HAMAP" id="MF_00033">
    <property type="entry name" value="MurG"/>
    <property type="match status" value="1"/>
</dbReference>
<name>T0YBP5_9ZZZZ</name>
<keyword evidence="8" id="KW-0131">Cell cycle</keyword>
<dbReference type="GO" id="GO:0005975">
    <property type="term" value="P:carbohydrate metabolic process"/>
    <property type="evidence" value="ECO:0007669"/>
    <property type="project" value="InterPro"/>
</dbReference>
<dbReference type="GO" id="GO:0050511">
    <property type="term" value="F:undecaprenyldiphospho-muramoylpentapeptide beta-N-acetylglucosaminyltransferase activity"/>
    <property type="evidence" value="ECO:0007669"/>
    <property type="project" value="InterPro"/>
</dbReference>
<dbReference type="CDD" id="cd03785">
    <property type="entry name" value="GT28_MurG"/>
    <property type="match status" value="1"/>
</dbReference>
<evidence type="ECO:0000256" key="9">
    <source>
        <dbReference type="ARBA" id="ARBA00023316"/>
    </source>
</evidence>
<evidence type="ECO:0000256" key="3">
    <source>
        <dbReference type="ARBA" id="ARBA00022676"/>
    </source>
</evidence>
<dbReference type="NCBIfam" id="TIGR01133">
    <property type="entry name" value="murG"/>
    <property type="match status" value="1"/>
</dbReference>
<dbReference type="SUPFAM" id="SSF53756">
    <property type="entry name" value="UDP-Glycosyltransferase/glycogen phosphorylase"/>
    <property type="match status" value="1"/>
</dbReference>
<evidence type="ECO:0000256" key="4">
    <source>
        <dbReference type="ARBA" id="ARBA00022679"/>
    </source>
</evidence>
<reference evidence="12" key="2">
    <citation type="journal article" date="2014" name="ISME J.">
        <title>Microbial stratification in low pH oxic and suboxic macroscopic growths along an acid mine drainage.</title>
        <authorList>
            <person name="Mendez-Garcia C."/>
            <person name="Mesa V."/>
            <person name="Sprenger R.R."/>
            <person name="Richter M."/>
            <person name="Diez M.S."/>
            <person name="Solano J."/>
            <person name="Bargiela R."/>
            <person name="Golyshina O.V."/>
            <person name="Manteca A."/>
            <person name="Ramos J.L."/>
            <person name="Gallego J.R."/>
            <person name="Llorente I."/>
            <person name="Martins Dos Santos V.A."/>
            <person name="Jensen O.N."/>
            <person name="Pelaez A.I."/>
            <person name="Sanchez J."/>
            <person name="Ferrer M."/>
        </authorList>
    </citation>
    <scope>NUCLEOTIDE SEQUENCE</scope>
</reference>
<evidence type="ECO:0000256" key="6">
    <source>
        <dbReference type="ARBA" id="ARBA00022984"/>
    </source>
</evidence>
<organism evidence="12">
    <name type="scientific">mine drainage metagenome</name>
    <dbReference type="NCBI Taxonomy" id="410659"/>
    <lineage>
        <taxon>unclassified sequences</taxon>
        <taxon>metagenomes</taxon>
        <taxon>ecological metagenomes</taxon>
    </lineage>
</organism>
<feature type="domain" description="Glycosyltransferase family 28 N-terminal" evidence="10">
    <location>
        <begin position="7"/>
        <end position="140"/>
    </location>
</feature>
<protein>
    <submittedName>
        <fullName evidence="12">Undecaprenyldiphospho-muramoylpentapeptide beta-N-acetylglucosaminyltransferase</fullName>
    </submittedName>
</protein>
<dbReference type="EMBL" id="AUZY01012292">
    <property type="protein sequence ID" value="EQD30538.1"/>
    <property type="molecule type" value="Genomic_DNA"/>
</dbReference>
<dbReference type="GO" id="GO:0051301">
    <property type="term" value="P:cell division"/>
    <property type="evidence" value="ECO:0007669"/>
    <property type="project" value="UniProtKB-KW"/>
</dbReference>
<gene>
    <name evidence="12" type="ORF">B1B_18357</name>
</gene>
<keyword evidence="3 12" id="KW-0328">Glycosyltransferase</keyword>
<keyword evidence="1" id="KW-1003">Cell membrane</keyword>
<evidence type="ECO:0000256" key="2">
    <source>
        <dbReference type="ARBA" id="ARBA00022618"/>
    </source>
</evidence>
<feature type="domain" description="Glycosyl transferase family 28 C-terminal" evidence="11">
    <location>
        <begin position="187"/>
        <end position="348"/>
    </location>
</feature>
<evidence type="ECO:0000256" key="5">
    <source>
        <dbReference type="ARBA" id="ARBA00022960"/>
    </source>
</evidence>
<keyword evidence="4 12" id="KW-0808">Transferase</keyword>
<dbReference type="Gene3D" id="3.40.50.2000">
    <property type="entry name" value="Glycogen Phosphorylase B"/>
    <property type="match status" value="2"/>
</dbReference>
<evidence type="ECO:0000256" key="1">
    <source>
        <dbReference type="ARBA" id="ARBA00022475"/>
    </source>
</evidence>
<comment type="caution">
    <text evidence="12">The sequence shown here is derived from an EMBL/GenBank/DDBJ whole genome shotgun (WGS) entry which is preliminary data.</text>
</comment>
<reference evidence="12" key="1">
    <citation type="submission" date="2013-08" db="EMBL/GenBank/DDBJ databases">
        <authorList>
            <person name="Mendez C."/>
            <person name="Richter M."/>
            <person name="Ferrer M."/>
            <person name="Sanchez J."/>
        </authorList>
    </citation>
    <scope>NUCLEOTIDE SEQUENCE</scope>
</reference>